<dbReference type="Proteomes" id="UP001251528">
    <property type="component" value="Unassembled WGS sequence"/>
</dbReference>
<dbReference type="EMBL" id="JASWJB010000012">
    <property type="protein sequence ID" value="KAK2612724.1"/>
    <property type="molecule type" value="Genomic_DNA"/>
</dbReference>
<feature type="region of interest" description="Disordered" evidence="1">
    <location>
        <begin position="269"/>
        <end position="304"/>
    </location>
</feature>
<evidence type="ECO:0000313" key="3">
    <source>
        <dbReference type="Proteomes" id="UP001251528"/>
    </source>
</evidence>
<evidence type="ECO:0000313" key="2">
    <source>
        <dbReference type="EMBL" id="KAK2612724.1"/>
    </source>
</evidence>
<organism evidence="2 3">
    <name type="scientific">Conoideocrella luteorostrata</name>
    <dbReference type="NCBI Taxonomy" id="1105319"/>
    <lineage>
        <taxon>Eukaryota</taxon>
        <taxon>Fungi</taxon>
        <taxon>Dikarya</taxon>
        <taxon>Ascomycota</taxon>
        <taxon>Pezizomycotina</taxon>
        <taxon>Sordariomycetes</taxon>
        <taxon>Hypocreomycetidae</taxon>
        <taxon>Hypocreales</taxon>
        <taxon>Clavicipitaceae</taxon>
        <taxon>Conoideocrella</taxon>
    </lineage>
</organism>
<evidence type="ECO:0000256" key="1">
    <source>
        <dbReference type="SAM" id="MobiDB-lite"/>
    </source>
</evidence>
<comment type="caution">
    <text evidence="2">The sequence shown here is derived from an EMBL/GenBank/DDBJ whole genome shotgun (WGS) entry which is preliminary data.</text>
</comment>
<gene>
    <name evidence="2" type="ORF">QQS21_001175</name>
</gene>
<reference evidence="2" key="1">
    <citation type="submission" date="2023-06" db="EMBL/GenBank/DDBJ databases">
        <title>Conoideocrella luteorostrata (Hypocreales: Clavicipitaceae), a potential biocontrol fungus for elongate hemlock scale in United States Christmas tree production areas.</title>
        <authorList>
            <person name="Barrett H."/>
            <person name="Lovett B."/>
            <person name="Macias A.M."/>
            <person name="Stajich J.E."/>
            <person name="Kasson M.T."/>
        </authorList>
    </citation>
    <scope>NUCLEOTIDE SEQUENCE</scope>
    <source>
        <strain evidence="2">ARSEF 14590</strain>
    </source>
</reference>
<keyword evidence="3" id="KW-1185">Reference proteome</keyword>
<sequence>MAREDPFQDYASPRRDVEAHIRSGLHGFYFASGDAILDNRYEDEGLLQALCPADASNNTAEDVSCFISNVLRECVKSLHVLEARGAVAFWTKASVDSVYTSSRSTIARPRIKLNPMMLRDMTTALMKARHRYLIRQSAIYPDFNMKRDVVGFRDGLAQRLFQHVESLDDPTQFSGDVFKKPLCSRQEEADLRKSARPVGPVKQISSKKFELNTHAPHKLYPISGFSGGTKTSNCLAFTETITGQQSTRKHTTEPDLKLTTPAKRRITPTQRNVSEGHSRIGRRKPQYLLDSPTRRKSMSRARSISLTRGSGNALMKIEKANAATTATSIDANVTSDVEMANQ</sequence>
<dbReference type="AlphaFoldDB" id="A0AAJ0CZY0"/>
<protein>
    <submittedName>
        <fullName evidence="2">Uncharacterized protein</fullName>
    </submittedName>
</protein>
<proteinExistence type="predicted"/>
<name>A0AAJ0CZY0_9HYPO</name>
<accession>A0AAJ0CZY0</accession>